<dbReference type="PANTHER" id="PTHR12867">
    <property type="entry name" value="GLYCOSYL TRANSFERASE-RELATED"/>
    <property type="match status" value="1"/>
</dbReference>
<comment type="function">
    <text evidence="9 12">Involved in protein N-glycosylation. Essential for the second step of the dolichol-linked oligosaccharide pathway.</text>
</comment>
<reference evidence="14 15" key="1">
    <citation type="journal article" date="2019" name="Sci. Rep.">
        <title>Comparative genomics of chytrid fungi reveal insights into the obligate biotrophic and pathogenic lifestyle of Synchytrium endobioticum.</title>
        <authorList>
            <person name="van de Vossenberg B.T.L.H."/>
            <person name="Warris S."/>
            <person name="Nguyen H.D.T."/>
            <person name="van Gent-Pelzer M.P.E."/>
            <person name="Joly D.L."/>
            <person name="van de Geest H.C."/>
            <person name="Bonants P.J.M."/>
            <person name="Smith D.S."/>
            <person name="Levesque C.A."/>
            <person name="van der Lee T.A.J."/>
        </authorList>
    </citation>
    <scope>NUCLEOTIDE SEQUENCE [LARGE SCALE GENOMIC DNA]</scope>
    <source>
        <strain evidence="14 15">CBS 675.73</strain>
    </source>
</reference>
<evidence type="ECO:0000256" key="12">
    <source>
        <dbReference type="RuleBase" id="RU362128"/>
    </source>
</evidence>
<organism evidence="14 15">
    <name type="scientific">Chytriomyces confervae</name>
    <dbReference type="NCBI Taxonomy" id="246404"/>
    <lineage>
        <taxon>Eukaryota</taxon>
        <taxon>Fungi</taxon>
        <taxon>Fungi incertae sedis</taxon>
        <taxon>Chytridiomycota</taxon>
        <taxon>Chytridiomycota incertae sedis</taxon>
        <taxon>Chytridiomycetes</taxon>
        <taxon>Chytridiales</taxon>
        <taxon>Chytriomycetaceae</taxon>
        <taxon>Chytriomyces</taxon>
    </lineage>
</organism>
<evidence type="ECO:0000256" key="7">
    <source>
        <dbReference type="ARBA" id="ARBA00022679"/>
    </source>
</evidence>
<dbReference type="Gene3D" id="3.40.50.2000">
    <property type="entry name" value="Glycogen Phosphorylase B"/>
    <property type="match status" value="1"/>
</dbReference>
<dbReference type="STRING" id="246404.A0A507FG21"/>
<dbReference type="InterPro" id="IPR039042">
    <property type="entry name" value="Alg13-like"/>
</dbReference>
<evidence type="ECO:0000256" key="11">
    <source>
        <dbReference type="ARBA" id="ARBA00048184"/>
    </source>
</evidence>
<comment type="subcellular location">
    <subcellularLocation>
        <location evidence="1 12">Endoplasmic reticulum</location>
    </subcellularLocation>
</comment>
<dbReference type="Proteomes" id="UP000320333">
    <property type="component" value="Unassembled WGS sequence"/>
</dbReference>
<keyword evidence="15" id="KW-1185">Reference proteome</keyword>
<evidence type="ECO:0000256" key="4">
    <source>
        <dbReference type="ARBA" id="ARBA00012614"/>
    </source>
</evidence>
<dbReference type="GO" id="GO:0004577">
    <property type="term" value="F:N-acetylglucosaminyldiphosphodolichol N-acetylglucosaminyltransferase activity"/>
    <property type="evidence" value="ECO:0007669"/>
    <property type="project" value="UniProtKB-EC"/>
</dbReference>
<dbReference type="InterPro" id="IPR007235">
    <property type="entry name" value="Glyco_trans_28_C"/>
</dbReference>
<evidence type="ECO:0000256" key="3">
    <source>
        <dbReference type="ARBA" id="ARBA00011198"/>
    </source>
</evidence>
<protein>
    <recommendedName>
        <fullName evidence="5 12">UDP-N-acetylglucosamine transferase subunit ALG13</fullName>
        <ecNumber evidence="4 12">2.4.1.141</ecNumber>
    </recommendedName>
    <alternativeName>
        <fullName evidence="10 12">Asparagine-linked glycosylation protein 13</fullName>
    </alternativeName>
</protein>
<dbReference type="EMBL" id="QEAP01000087">
    <property type="protein sequence ID" value="TPX75289.1"/>
    <property type="molecule type" value="Genomic_DNA"/>
</dbReference>
<feature type="domain" description="Glycosyl transferase family 28 C-terminal" evidence="13">
    <location>
        <begin position="3"/>
        <end position="140"/>
    </location>
</feature>
<proteinExistence type="inferred from homology"/>
<dbReference type="AlphaFoldDB" id="A0A507FG21"/>
<evidence type="ECO:0000313" key="15">
    <source>
        <dbReference type="Proteomes" id="UP000320333"/>
    </source>
</evidence>
<name>A0A507FG21_9FUNG</name>
<keyword evidence="7 12" id="KW-0808">Transferase</keyword>
<dbReference type="OrthoDB" id="20273at2759"/>
<dbReference type="SUPFAM" id="SSF53756">
    <property type="entry name" value="UDP-Glycosyltransferase/glycogen phosphorylase"/>
    <property type="match status" value="1"/>
</dbReference>
<keyword evidence="8 12" id="KW-0256">Endoplasmic reticulum</keyword>
<evidence type="ECO:0000259" key="13">
    <source>
        <dbReference type="Pfam" id="PF04101"/>
    </source>
</evidence>
<comment type="similarity">
    <text evidence="2 12">Belongs to the glycosyltransferase 28 family.</text>
</comment>
<dbReference type="PANTHER" id="PTHR12867:SF6">
    <property type="entry name" value="N-ACETYLGLUCOSAMINYLDIPHOSPHODOLICHOL N-ACETYLGLUCOSAMINYLTRANSFERASE"/>
    <property type="match status" value="1"/>
</dbReference>
<evidence type="ECO:0000313" key="14">
    <source>
        <dbReference type="EMBL" id="TPX75289.1"/>
    </source>
</evidence>
<keyword evidence="6 12" id="KW-0328">Glycosyltransferase</keyword>
<dbReference type="GO" id="GO:0005783">
    <property type="term" value="C:endoplasmic reticulum"/>
    <property type="evidence" value="ECO:0007669"/>
    <property type="project" value="UniProtKB-SubCell"/>
</dbReference>
<comment type="caution">
    <text evidence="14">The sequence shown here is derived from an EMBL/GenBank/DDBJ whole genome shotgun (WGS) entry which is preliminary data.</text>
</comment>
<evidence type="ECO:0000256" key="1">
    <source>
        <dbReference type="ARBA" id="ARBA00004240"/>
    </source>
</evidence>
<evidence type="ECO:0000256" key="9">
    <source>
        <dbReference type="ARBA" id="ARBA00024804"/>
    </source>
</evidence>
<comment type="subunit">
    <text evidence="3 12">Heterodimer with ALG14 to form a functional enzyme.</text>
</comment>
<dbReference type="Pfam" id="PF04101">
    <property type="entry name" value="Glyco_tran_28_C"/>
    <property type="match status" value="1"/>
</dbReference>
<gene>
    <name evidence="12" type="primary">ALG13</name>
    <name evidence="14" type="ORF">CcCBS67573_g03440</name>
</gene>
<evidence type="ECO:0000256" key="10">
    <source>
        <dbReference type="ARBA" id="ARBA00032061"/>
    </source>
</evidence>
<dbReference type="GO" id="GO:0006488">
    <property type="term" value="P:dolichol-linked oligosaccharide biosynthetic process"/>
    <property type="evidence" value="ECO:0007669"/>
    <property type="project" value="InterPro"/>
</dbReference>
<evidence type="ECO:0000256" key="5">
    <source>
        <dbReference type="ARBA" id="ARBA00017468"/>
    </source>
</evidence>
<evidence type="ECO:0000256" key="2">
    <source>
        <dbReference type="ARBA" id="ARBA00006962"/>
    </source>
</evidence>
<evidence type="ECO:0000256" key="6">
    <source>
        <dbReference type="ARBA" id="ARBA00022676"/>
    </source>
</evidence>
<dbReference type="EC" id="2.4.1.141" evidence="4 12"/>
<comment type="catalytic activity">
    <reaction evidence="11">
        <text>an N-acetyl-alpha-D-glucosaminyl-diphospho-di-trans,poly-cis-dolichol + UDP-N-acetyl-alpha-D-glucosamine = an N,N'-diacetylchitobiosyl-diphospho-di-trans,poly-cis-dolichol + UDP + H(+)</text>
        <dbReference type="Rhea" id="RHEA:23380"/>
        <dbReference type="Rhea" id="RHEA-COMP:19507"/>
        <dbReference type="Rhea" id="RHEA-COMP:19510"/>
        <dbReference type="ChEBI" id="CHEBI:15378"/>
        <dbReference type="ChEBI" id="CHEBI:57269"/>
        <dbReference type="ChEBI" id="CHEBI:57705"/>
        <dbReference type="ChEBI" id="CHEBI:58223"/>
        <dbReference type="ChEBI" id="CHEBI:58427"/>
        <dbReference type="EC" id="2.4.1.141"/>
    </reaction>
</comment>
<sequence>MSVFVTVGTTQFDALVNAVTSEAFIARIAASGITQLTVQHGTSKPQSSNMGNTPLRLTLFDYSQSLHEHMSTASIVISHAGAGSLLECLRLKKCTIAVPNATLMHNHQAQLAERMHQDKLVVSCNCDSDSLADLIVDRNKNVLSQLDPGAWDRGRDPLAGSRNVMRVLEELVQ</sequence>
<evidence type="ECO:0000256" key="8">
    <source>
        <dbReference type="ARBA" id="ARBA00022824"/>
    </source>
</evidence>
<accession>A0A507FG21</accession>